<evidence type="ECO:0000313" key="2">
    <source>
        <dbReference type="Proteomes" id="UP000569005"/>
    </source>
</evidence>
<protein>
    <submittedName>
        <fullName evidence="1">Uncharacterized protein</fullName>
    </submittedName>
</protein>
<proteinExistence type="predicted"/>
<evidence type="ECO:0000313" key="1">
    <source>
        <dbReference type="EMBL" id="MBB5341470.1"/>
    </source>
</evidence>
<dbReference type="EMBL" id="JACHEA010000001">
    <property type="protein sequence ID" value="MBB5341470.1"/>
    <property type="molecule type" value="Genomic_DNA"/>
</dbReference>
<comment type="caution">
    <text evidence="1">The sequence shown here is derived from an EMBL/GenBank/DDBJ whole genome shotgun (WGS) entry which is preliminary data.</text>
</comment>
<name>A0ACC5P3V2_9BACT</name>
<keyword evidence="2" id="KW-1185">Reference proteome</keyword>
<organism evidence="1 2">
    <name type="scientific">Tunturiibacter gelidiferens</name>
    <dbReference type="NCBI Taxonomy" id="3069689"/>
    <lineage>
        <taxon>Bacteria</taxon>
        <taxon>Pseudomonadati</taxon>
        <taxon>Acidobacteriota</taxon>
        <taxon>Terriglobia</taxon>
        <taxon>Terriglobales</taxon>
        <taxon>Acidobacteriaceae</taxon>
        <taxon>Tunturiibacter</taxon>
    </lineage>
</organism>
<reference evidence="1" key="1">
    <citation type="submission" date="2020-08" db="EMBL/GenBank/DDBJ databases">
        <title>Genomic Encyclopedia of Type Strains, Phase IV (KMG-V): Genome sequencing to study the core and pangenomes of soil and plant-associated prokaryotes.</title>
        <authorList>
            <person name="Whitman W."/>
        </authorList>
    </citation>
    <scope>NUCLEOTIDE SEQUENCE</scope>
    <source>
        <strain evidence="1">M8UP15</strain>
    </source>
</reference>
<sequence>MRRVVHTIILTLIVIGSGSRFAHADSVGKTTNWTANPPRIVQGVAAQIILSAPTAVCGTTAGQLVDTFLDNPTVKPAVMAQAGFSVTVGTITHSGNCELTVSLTPGANAMTGPMRLTLTAANAAAAGASQDIGYATIAVVSSQASAIPDGLAPQVDVDYIVLPYQTAYDNYGRRVADQYYVVIPKIGNNTGFSLQLAAIGFAGTPTGNTEPSIVQGTLIYGQDYSARNVIYRTLVWAALIGAGVTPYFHSANPRANFATGVALFAGPVLAGFSQQFPDNTVKQLARLGASDVMNNQNVIPNNTQLSFVAFVGRDTVCPPGNTSNTTDLCGSSKHFKSTFYDPTAVKNKLGAITIVGNLLPSFLPRIKVTASTSGTPPSTGVASAPAIEGVASIISLQSSGLTGASLTSPPDGITSTNVITDTSFQISVLLTSKPASPLTVTLTRKDGSAVTFPITVTQPVAVLTPAAGAKMIPAAGTTGVTITWRNGGPDLTSVVPTMVATDGVFTVTGPSTPTTISGTITPKKAGTLTLTMPIKVNGVLISDIAAPTVIAQ</sequence>
<dbReference type="Proteomes" id="UP000569005">
    <property type="component" value="Unassembled WGS sequence"/>
</dbReference>
<accession>A0ACC5P3V2</accession>
<gene>
    <name evidence="1" type="ORF">HDF13_003803</name>
</gene>